<evidence type="ECO:0000313" key="11">
    <source>
        <dbReference type="EMBL" id="TEB30723.1"/>
    </source>
</evidence>
<dbReference type="InterPro" id="IPR017972">
    <property type="entry name" value="Cyt_P450_CS"/>
</dbReference>
<keyword evidence="7 9" id="KW-0408">Iron</keyword>
<protein>
    <submittedName>
        <fullName evidence="11">Cytochrome P450</fullName>
    </submittedName>
</protein>
<evidence type="ECO:0000256" key="1">
    <source>
        <dbReference type="ARBA" id="ARBA00001971"/>
    </source>
</evidence>
<dbReference type="PANTHER" id="PTHR46300">
    <property type="entry name" value="P450, PUTATIVE (EUROFUNG)-RELATED-RELATED"/>
    <property type="match status" value="1"/>
</dbReference>
<evidence type="ECO:0000256" key="2">
    <source>
        <dbReference type="ARBA" id="ARBA00005179"/>
    </source>
</evidence>
<dbReference type="STRING" id="71717.A0A4Y7T986"/>
<dbReference type="PRINTS" id="PR00463">
    <property type="entry name" value="EP450I"/>
</dbReference>
<dbReference type="Gene3D" id="1.10.630.10">
    <property type="entry name" value="Cytochrome P450"/>
    <property type="match status" value="2"/>
</dbReference>
<evidence type="ECO:0000256" key="9">
    <source>
        <dbReference type="PIRSR" id="PIRSR602401-1"/>
    </source>
</evidence>
<feature type="binding site" description="axial binding residue" evidence="9">
    <location>
        <position position="409"/>
    </location>
    <ligand>
        <name>heme</name>
        <dbReference type="ChEBI" id="CHEBI:30413"/>
    </ligand>
    <ligandPart>
        <name>Fe</name>
        <dbReference type="ChEBI" id="CHEBI:18248"/>
    </ligandPart>
</feature>
<name>A0A4Y7T986_COPMI</name>
<gene>
    <name evidence="11" type="ORF">FA13DRAFT_1755086</name>
</gene>
<dbReference type="SUPFAM" id="SSF48264">
    <property type="entry name" value="Cytochrome P450"/>
    <property type="match status" value="1"/>
</dbReference>
<dbReference type="InterPro" id="IPR002401">
    <property type="entry name" value="Cyt_P450_E_grp-I"/>
</dbReference>
<dbReference type="InterPro" id="IPR001128">
    <property type="entry name" value="Cyt_P450"/>
</dbReference>
<comment type="caution">
    <text evidence="11">The sequence shown here is derived from an EMBL/GenBank/DDBJ whole genome shotgun (WGS) entry which is preliminary data.</text>
</comment>
<dbReference type="PROSITE" id="PS00086">
    <property type="entry name" value="CYTOCHROME_P450"/>
    <property type="match status" value="1"/>
</dbReference>
<evidence type="ECO:0000313" key="12">
    <source>
        <dbReference type="Proteomes" id="UP000298030"/>
    </source>
</evidence>
<sequence>MPLLLADWGVLFASVSLLWAFSKLLSRRKRNARGLPLPPGPKGLPLVGNLFQLPQKEPWVEYNRLSKQYPSVYMKSPMNPGDLMYLEAMGQPILMLGSLERATDILERRAATYSDRPVLPALELMDVGWSFSLMQYGTDWRAHRRSFHKLLSSAALPRYKPIFDDEIPGFLKKLQDTPEAFLDHTRDLFGYAIMRVTYGFDDPQVNKSAPPSLCGSYASGRYLVNDIPFLKHVPAWFPGAGFRRYFKRWRRPLLKLSSQRGGHRNGQPSMRRQMVGSLTALFLALASNPEAQRKAQLELDSVVGSDRLPSLEDREGLPYVSAIVKEVERWHTVAPLGFAHVTARDDEYNGYFIPKGTYVMTNTWAILHDPAVYKDPLEFNPDRFIKDGQLDPSVRDPASAIFGYGRRICPGRFLGENTFFLVTASVLSAFNVYPPKDESGNPITLKLNASPCTFRE</sequence>
<dbReference type="Proteomes" id="UP000298030">
    <property type="component" value="Unassembled WGS sequence"/>
</dbReference>
<proteinExistence type="inferred from homology"/>
<keyword evidence="8 10" id="KW-0503">Monooxygenase</keyword>
<evidence type="ECO:0000256" key="10">
    <source>
        <dbReference type="RuleBase" id="RU000461"/>
    </source>
</evidence>
<evidence type="ECO:0000256" key="4">
    <source>
        <dbReference type="ARBA" id="ARBA00022617"/>
    </source>
</evidence>
<keyword evidence="4 9" id="KW-0349">Heme</keyword>
<dbReference type="GO" id="GO:0016705">
    <property type="term" value="F:oxidoreductase activity, acting on paired donors, with incorporation or reduction of molecular oxygen"/>
    <property type="evidence" value="ECO:0007669"/>
    <property type="project" value="InterPro"/>
</dbReference>
<comment type="pathway">
    <text evidence="2">Secondary metabolite biosynthesis.</text>
</comment>
<comment type="similarity">
    <text evidence="3 10">Belongs to the cytochrome P450 family.</text>
</comment>
<evidence type="ECO:0000256" key="8">
    <source>
        <dbReference type="ARBA" id="ARBA00023033"/>
    </source>
</evidence>
<dbReference type="GO" id="GO:0004497">
    <property type="term" value="F:monooxygenase activity"/>
    <property type="evidence" value="ECO:0007669"/>
    <property type="project" value="UniProtKB-KW"/>
</dbReference>
<dbReference type="InterPro" id="IPR036396">
    <property type="entry name" value="Cyt_P450_sf"/>
</dbReference>
<dbReference type="GO" id="GO:0005506">
    <property type="term" value="F:iron ion binding"/>
    <property type="evidence" value="ECO:0007669"/>
    <property type="project" value="InterPro"/>
</dbReference>
<dbReference type="OrthoDB" id="2789670at2759"/>
<reference evidence="11 12" key="1">
    <citation type="journal article" date="2019" name="Nat. Ecol. Evol.">
        <title>Megaphylogeny resolves global patterns of mushroom evolution.</title>
        <authorList>
            <person name="Varga T."/>
            <person name="Krizsan K."/>
            <person name="Foldi C."/>
            <person name="Dima B."/>
            <person name="Sanchez-Garcia M."/>
            <person name="Sanchez-Ramirez S."/>
            <person name="Szollosi G.J."/>
            <person name="Szarkandi J.G."/>
            <person name="Papp V."/>
            <person name="Albert L."/>
            <person name="Andreopoulos W."/>
            <person name="Angelini C."/>
            <person name="Antonin V."/>
            <person name="Barry K.W."/>
            <person name="Bougher N.L."/>
            <person name="Buchanan P."/>
            <person name="Buyck B."/>
            <person name="Bense V."/>
            <person name="Catcheside P."/>
            <person name="Chovatia M."/>
            <person name="Cooper J."/>
            <person name="Damon W."/>
            <person name="Desjardin D."/>
            <person name="Finy P."/>
            <person name="Geml J."/>
            <person name="Haridas S."/>
            <person name="Hughes K."/>
            <person name="Justo A."/>
            <person name="Karasinski D."/>
            <person name="Kautmanova I."/>
            <person name="Kiss B."/>
            <person name="Kocsube S."/>
            <person name="Kotiranta H."/>
            <person name="LaButti K.M."/>
            <person name="Lechner B.E."/>
            <person name="Liimatainen K."/>
            <person name="Lipzen A."/>
            <person name="Lukacs Z."/>
            <person name="Mihaltcheva S."/>
            <person name="Morgado L.N."/>
            <person name="Niskanen T."/>
            <person name="Noordeloos M.E."/>
            <person name="Ohm R.A."/>
            <person name="Ortiz-Santana B."/>
            <person name="Ovrebo C."/>
            <person name="Racz N."/>
            <person name="Riley R."/>
            <person name="Savchenko A."/>
            <person name="Shiryaev A."/>
            <person name="Soop K."/>
            <person name="Spirin V."/>
            <person name="Szebenyi C."/>
            <person name="Tomsovsky M."/>
            <person name="Tulloss R.E."/>
            <person name="Uehling J."/>
            <person name="Grigoriev I.V."/>
            <person name="Vagvolgyi C."/>
            <person name="Papp T."/>
            <person name="Martin F.M."/>
            <person name="Miettinen O."/>
            <person name="Hibbett D.S."/>
            <person name="Nagy L.G."/>
        </authorList>
    </citation>
    <scope>NUCLEOTIDE SEQUENCE [LARGE SCALE GENOMIC DNA]</scope>
    <source>
        <strain evidence="11 12">FP101781</strain>
    </source>
</reference>
<keyword evidence="6 10" id="KW-0560">Oxidoreductase</keyword>
<evidence type="ECO:0000256" key="3">
    <source>
        <dbReference type="ARBA" id="ARBA00010617"/>
    </source>
</evidence>
<dbReference type="Pfam" id="PF00067">
    <property type="entry name" value="p450"/>
    <property type="match status" value="2"/>
</dbReference>
<dbReference type="PANTHER" id="PTHR46300:SF7">
    <property type="entry name" value="P450, PUTATIVE (EUROFUNG)-RELATED"/>
    <property type="match status" value="1"/>
</dbReference>
<organism evidence="11 12">
    <name type="scientific">Coprinellus micaceus</name>
    <name type="common">Glistening ink-cap mushroom</name>
    <name type="synonym">Coprinus micaceus</name>
    <dbReference type="NCBI Taxonomy" id="71717"/>
    <lineage>
        <taxon>Eukaryota</taxon>
        <taxon>Fungi</taxon>
        <taxon>Dikarya</taxon>
        <taxon>Basidiomycota</taxon>
        <taxon>Agaricomycotina</taxon>
        <taxon>Agaricomycetes</taxon>
        <taxon>Agaricomycetidae</taxon>
        <taxon>Agaricales</taxon>
        <taxon>Agaricineae</taxon>
        <taxon>Psathyrellaceae</taxon>
        <taxon>Coprinellus</taxon>
    </lineage>
</organism>
<dbReference type="GO" id="GO:0020037">
    <property type="term" value="F:heme binding"/>
    <property type="evidence" value="ECO:0007669"/>
    <property type="project" value="InterPro"/>
</dbReference>
<comment type="cofactor">
    <cofactor evidence="1 9">
        <name>heme</name>
        <dbReference type="ChEBI" id="CHEBI:30413"/>
    </cofactor>
</comment>
<dbReference type="AlphaFoldDB" id="A0A4Y7T986"/>
<evidence type="ECO:0000256" key="5">
    <source>
        <dbReference type="ARBA" id="ARBA00022723"/>
    </source>
</evidence>
<dbReference type="InterPro" id="IPR050364">
    <property type="entry name" value="Cytochrome_P450_fung"/>
</dbReference>
<dbReference type="EMBL" id="QPFP01000022">
    <property type="protein sequence ID" value="TEB30723.1"/>
    <property type="molecule type" value="Genomic_DNA"/>
</dbReference>
<keyword evidence="12" id="KW-1185">Reference proteome</keyword>
<dbReference type="CDD" id="cd11065">
    <property type="entry name" value="CYP64-like"/>
    <property type="match status" value="1"/>
</dbReference>
<keyword evidence="5 9" id="KW-0479">Metal-binding</keyword>
<accession>A0A4Y7T986</accession>
<evidence type="ECO:0000256" key="6">
    <source>
        <dbReference type="ARBA" id="ARBA00023002"/>
    </source>
</evidence>
<evidence type="ECO:0000256" key="7">
    <source>
        <dbReference type="ARBA" id="ARBA00023004"/>
    </source>
</evidence>